<evidence type="ECO:0000313" key="7">
    <source>
        <dbReference type="EMBL" id="SUM31432.1"/>
    </source>
</evidence>
<dbReference type="EMBL" id="UHDK01000001">
    <property type="protein sequence ID" value="SUM31432.1"/>
    <property type="molecule type" value="Genomic_DNA"/>
</dbReference>
<evidence type="ECO:0000259" key="6">
    <source>
        <dbReference type="Pfam" id="PF22608"/>
    </source>
</evidence>
<dbReference type="InterPro" id="IPR027417">
    <property type="entry name" value="P-loop_NTPase"/>
</dbReference>
<proteinExistence type="inferred from homology"/>
<dbReference type="Pfam" id="PF22608">
    <property type="entry name" value="DNAX_ATPase_lid"/>
    <property type="match status" value="1"/>
</dbReference>
<organism evidence="7 8">
    <name type="scientific">Staphylococcus gallinarum</name>
    <dbReference type="NCBI Taxonomy" id="1293"/>
    <lineage>
        <taxon>Bacteria</taxon>
        <taxon>Bacillati</taxon>
        <taxon>Bacillota</taxon>
        <taxon>Bacilli</taxon>
        <taxon>Bacillales</taxon>
        <taxon>Staphylococcaceae</taxon>
        <taxon>Staphylococcus</taxon>
    </lineage>
</organism>
<keyword evidence="3" id="KW-0547">Nucleotide-binding</keyword>
<dbReference type="FunFam" id="1.10.8.60:FF:000013">
    <property type="entry name" value="DNA polymerase III subunit gamma/tau"/>
    <property type="match status" value="1"/>
</dbReference>
<evidence type="ECO:0000256" key="5">
    <source>
        <dbReference type="ARBA" id="ARBA00022840"/>
    </source>
</evidence>
<dbReference type="InterPro" id="IPR045085">
    <property type="entry name" value="HLD_clamp_pol_III_gamma_tau"/>
</dbReference>
<sequence>MAQSQSIEYDDAALEFIAKASEGGMRDALSIMDQAIAFGDDHLTLQDALNVTGSVDASALNDLFKEIASGDVKSAFATYHQFVSEGKEVNRFD</sequence>
<protein>
    <submittedName>
        <fullName evidence="7">DNA polymerase III gamma and tau subunits</fullName>
        <ecNumber evidence="7">2.7.7.7</ecNumber>
    </submittedName>
</protein>
<dbReference type="SUPFAM" id="SSF52540">
    <property type="entry name" value="P-loop containing nucleoside triphosphate hydrolases"/>
    <property type="match status" value="1"/>
</dbReference>
<dbReference type="GO" id="GO:0046872">
    <property type="term" value="F:metal ion binding"/>
    <property type="evidence" value="ECO:0007669"/>
    <property type="project" value="UniProtKB-KW"/>
</dbReference>
<evidence type="ECO:0000256" key="4">
    <source>
        <dbReference type="ARBA" id="ARBA00022833"/>
    </source>
</evidence>
<keyword evidence="7" id="KW-0808">Transferase</keyword>
<evidence type="ECO:0000256" key="1">
    <source>
        <dbReference type="ARBA" id="ARBA00006360"/>
    </source>
</evidence>
<evidence type="ECO:0000256" key="3">
    <source>
        <dbReference type="ARBA" id="ARBA00022741"/>
    </source>
</evidence>
<dbReference type="GO" id="GO:0003887">
    <property type="term" value="F:DNA-directed DNA polymerase activity"/>
    <property type="evidence" value="ECO:0007669"/>
    <property type="project" value="UniProtKB-EC"/>
</dbReference>
<comment type="similarity">
    <text evidence="1">Belongs to the DnaX/STICHEL family.</text>
</comment>
<evidence type="ECO:0000256" key="2">
    <source>
        <dbReference type="ARBA" id="ARBA00022723"/>
    </source>
</evidence>
<keyword evidence="2" id="KW-0479">Metal-binding</keyword>
<evidence type="ECO:0000313" key="8">
    <source>
        <dbReference type="Proteomes" id="UP000255277"/>
    </source>
</evidence>
<gene>
    <name evidence="7" type="primary">dnaX_2</name>
    <name evidence="7" type="ORF">NCTC12195_00846</name>
</gene>
<accession>A0A380FB59</accession>
<name>A0A380FB59_STAGA</name>
<dbReference type="Gene3D" id="1.10.8.60">
    <property type="match status" value="1"/>
</dbReference>
<feature type="domain" description="DNA polymerase III subunit gamma/tau helical lid" evidence="6">
    <location>
        <begin position="3"/>
        <end position="40"/>
    </location>
</feature>
<dbReference type="AlphaFoldDB" id="A0A380FB59"/>
<keyword evidence="4" id="KW-0862">Zinc</keyword>
<keyword evidence="7" id="KW-0548">Nucleotidyltransferase</keyword>
<dbReference type="EC" id="2.7.7.7" evidence="7"/>
<dbReference type="GO" id="GO:0005524">
    <property type="term" value="F:ATP binding"/>
    <property type="evidence" value="ECO:0007669"/>
    <property type="project" value="UniProtKB-KW"/>
</dbReference>
<reference evidence="7 8" key="1">
    <citation type="submission" date="2018-06" db="EMBL/GenBank/DDBJ databases">
        <authorList>
            <consortium name="Pathogen Informatics"/>
            <person name="Doyle S."/>
        </authorList>
    </citation>
    <scope>NUCLEOTIDE SEQUENCE [LARGE SCALE GENOMIC DNA]</scope>
    <source>
        <strain evidence="7 8">NCTC12195</strain>
    </source>
</reference>
<dbReference type="Proteomes" id="UP000255277">
    <property type="component" value="Unassembled WGS sequence"/>
</dbReference>
<dbReference type="CDD" id="cd18137">
    <property type="entry name" value="HLD_clamp_pol_III_gamma_tau"/>
    <property type="match status" value="1"/>
</dbReference>
<keyword evidence="5" id="KW-0067">ATP-binding</keyword>